<sequence length="76" mass="8933">MDLVIFETPYRLMAEKMNDNLHNMEGTLDLEWNYRKIHIKCFCNNIALVVNARLNKLGMEAPPPPKLKKYFLVNLP</sequence>
<dbReference type="Proteomes" id="UP000037035">
    <property type="component" value="Unassembled WGS sequence"/>
</dbReference>
<reference evidence="1 2" key="1">
    <citation type="submission" date="2015-08" db="EMBL/GenBank/DDBJ databases">
        <title>Next Generation Sequencing and Analysis of the Genome of Puccinia sorghi L Schw, the Causal Agent of Maize Common Rust.</title>
        <authorList>
            <person name="Rochi L."/>
            <person name="Burguener G."/>
            <person name="Darino M."/>
            <person name="Turjanski A."/>
            <person name="Kreff E."/>
            <person name="Dieguez M.J."/>
            <person name="Sacco F."/>
        </authorList>
    </citation>
    <scope>NUCLEOTIDE SEQUENCE [LARGE SCALE GENOMIC DNA]</scope>
    <source>
        <strain evidence="1 2">RO10H11247</strain>
    </source>
</reference>
<gene>
    <name evidence="1" type="ORF">VP01_13758g1</name>
</gene>
<protein>
    <submittedName>
        <fullName evidence="1">Uncharacterized protein</fullName>
    </submittedName>
</protein>
<dbReference type="EMBL" id="LAVV01004174">
    <property type="protein sequence ID" value="KNZ61645.1"/>
    <property type="molecule type" value="Genomic_DNA"/>
</dbReference>
<proteinExistence type="predicted"/>
<dbReference type="VEuPathDB" id="FungiDB:VP01_13758g1"/>
<accession>A0A0L6VNF2</accession>
<organism evidence="1 2">
    <name type="scientific">Puccinia sorghi</name>
    <dbReference type="NCBI Taxonomy" id="27349"/>
    <lineage>
        <taxon>Eukaryota</taxon>
        <taxon>Fungi</taxon>
        <taxon>Dikarya</taxon>
        <taxon>Basidiomycota</taxon>
        <taxon>Pucciniomycotina</taxon>
        <taxon>Pucciniomycetes</taxon>
        <taxon>Pucciniales</taxon>
        <taxon>Pucciniaceae</taxon>
        <taxon>Puccinia</taxon>
    </lineage>
</organism>
<comment type="caution">
    <text evidence="1">The sequence shown here is derived from an EMBL/GenBank/DDBJ whole genome shotgun (WGS) entry which is preliminary data.</text>
</comment>
<keyword evidence="2" id="KW-1185">Reference proteome</keyword>
<evidence type="ECO:0000313" key="1">
    <source>
        <dbReference type="EMBL" id="KNZ61645.1"/>
    </source>
</evidence>
<evidence type="ECO:0000313" key="2">
    <source>
        <dbReference type="Proteomes" id="UP000037035"/>
    </source>
</evidence>
<dbReference type="AlphaFoldDB" id="A0A0L6VNF2"/>
<name>A0A0L6VNF2_9BASI</name>
<dbReference type="OrthoDB" id="3378127at2759"/>